<evidence type="ECO:0000256" key="2">
    <source>
        <dbReference type="ARBA" id="ARBA00023315"/>
    </source>
</evidence>
<feature type="domain" description="N-acetyltransferase" evidence="3">
    <location>
        <begin position="8"/>
        <end position="145"/>
    </location>
</feature>
<dbReference type="GO" id="GO:0016747">
    <property type="term" value="F:acyltransferase activity, transferring groups other than amino-acyl groups"/>
    <property type="evidence" value="ECO:0007669"/>
    <property type="project" value="InterPro"/>
</dbReference>
<gene>
    <name evidence="4" type="ORF">D9F05_01415</name>
</gene>
<dbReference type="Gene3D" id="3.40.630.30">
    <property type="match status" value="1"/>
</dbReference>
<sequence length="145" mass="15845">MKIENHLNVIRLAGQGDAVAMARLFGQLGYPASPVEVAERWLQPAPDREVLLACHEVEAVGVLVWHRLRPLHVAPDWGLISALVVDEGARGAGVGAALLATAEARALAQGCSQLELSSSLKRQDAHRFYLSQGYLERPKRFVKVF</sequence>
<keyword evidence="2" id="KW-0012">Acyltransferase</keyword>
<proteinExistence type="predicted"/>
<evidence type="ECO:0000259" key="3">
    <source>
        <dbReference type="PROSITE" id="PS51186"/>
    </source>
</evidence>
<keyword evidence="1 4" id="KW-0808">Transferase</keyword>
<name>A0A3L0VXY5_ECOLX</name>
<dbReference type="InterPro" id="IPR016181">
    <property type="entry name" value="Acyl_CoA_acyltransferase"/>
</dbReference>
<reference evidence="4" key="1">
    <citation type="submission" date="2018-10" db="EMBL/GenBank/DDBJ databases">
        <authorList>
            <consortium name="NARMS: The National Antimicrobial Resistance Monitoring System"/>
        </authorList>
    </citation>
    <scope>NUCLEOTIDE SEQUENCE [LARGE SCALE GENOMIC DNA]</scope>
    <source>
        <strain evidence="4">CVM N17EC0388</strain>
    </source>
</reference>
<dbReference type="SUPFAM" id="SSF55729">
    <property type="entry name" value="Acyl-CoA N-acyltransferases (Nat)"/>
    <property type="match status" value="1"/>
</dbReference>
<organism evidence="4">
    <name type="scientific">Escherichia coli</name>
    <dbReference type="NCBI Taxonomy" id="562"/>
    <lineage>
        <taxon>Bacteria</taxon>
        <taxon>Pseudomonadati</taxon>
        <taxon>Pseudomonadota</taxon>
        <taxon>Gammaproteobacteria</taxon>
        <taxon>Enterobacterales</taxon>
        <taxon>Enterobacteriaceae</taxon>
        <taxon>Escherichia</taxon>
    </lineage>
</organism>
<accession>A0A3L0VXY5</accession>
<dbReference type="InterPro" id="IPR050832">
    <property type="entry name" value="Bact_Acetyltransf"/>
</dbReference>
<dbReference type="Pfam" id="PF00583">
    <property type="entry name" value="Acetyltransf_1"/>
    <property type="match status" value="1"/>
</dbReference>
<evidence type="ECO:0000313" key="4">
    <source>
        <dbReference type="EMBL" id="MHO03047.1"/>
    </source>
</evidence>
<evidence type="ECO:0000256" key="1">
    <source>
        <dbReference type="ARBA" id="ARBA00022679"/>
    </source>
</evidence>
<dbReference type="PANTHER" id="PTHR43877">
    <property type="entry name" value="AMINOALKYLPHOSPHONATE N-ACETYLTRANSFERASE-RELATED-RELATED"/>
    <property type="match status" value="1"/>
</dbReference>
<protein>
    <submittedName>
        <fullName evidence="4">GNAT family N-acetyltransferase</fullName>
    </submittedName>
</protein>
<dbReference type="EMBL" id="RNRV01000002">
    <property type="protein sequence ID" value="MHO03047.1"/>
    <property type="molecule type" value="Genomic_DNA"/>
</dbReference>
<dbReference type="InterPro" id="IPR000182">
    <property type="entry name" value="GNAT_dom"/>
</dbReference>
<dbReference type="AlphaFoldDB" id="A0A3L0VXY5"/>
<comment type="caution">
    <text evidence="4">The sequence shown here is derived from an EMBL/GenBank/DDBJ whole genome shotgun (WGS) entry which is preliminary data.</text>
</comment>
<dbReference type="PROSITE" id="PS51186">
    <property type="entry name" value="GNAT"/>
    <property type="match status" value="1"/>
</dbReference>